<dbReference type="KEGG" id="dcm:NIES806_07360"/>
<feature type="transmembrane region" description="Helical" evidence="2">
    <location>
        <begin position="476"/>
        <end position="497"/>
    </location>
</feature>
<dbReference type="AlphaFoldDB" id="A0A1Z4UZ66"/>
<dbReference type="Gene3D" id="1.25.40.620">
    <property type="match status" value="1"/>
</dbReference>
<evidence type="ECO:0000313" key="4">
    <source>
        <dbReference type="EMBL" id="BAZ84546.1"/>
    </source>
</evidence>
<protein>
    <submittedName>
        <fullName evidence="4">TPR repeat-containing protein</fullName>
    </submittedName>
</protein>
<keyword evidence="2" id="KW-0812">Transmembrane</keyword>
<feature type="coiled-coil region" evidence="1">
    <location>
        <begin position="566"/>
        <end position="593"/>
    </location>
</feature>
<dbReference type="Pfam" id="PF14516">
    <property type="entry name" value="AAA_35"/>
    <property type="match status" value="1"/>
</dbReference>
<dbReference type="GO" id="GO:0046906">
    <property type="term" value="F:tetrapyrrole binding"/>
    <property type="evidence" value="ECO:0007669"/>
    <property type="project" value="TreeGrafter"/>
</dbReference>
<dbReference type="OrthoDB" id="580957at2"/>
<keyword evidence="2" id="KW-1133">Transmembrane helix</keyword>
<evidence type="ECO:0000256" key="1">
    <source>
        <dbReference type="SAM" id="Coils"/>
    </source>
</evidence>
<name>A0A1Z4UZ66_9CYAN</name>
<dbReference type="PANTHER" id="PTHR34800:SF1">
    <property type="entry name" value="TETRAPYRROLE-BINDING PROTEIN, CHLOROPLASTIC"/>
    <property type="match status" value="1"/>
</dbReference>
<dbReference type="Proteomes" id="UP000218702">
    <property type="component" value="Chromosome"/>
</dbReference>
<keyword evidence="1" id="KW-0175">Coiled coil</keyword>
<dbReference type="SUPFAM" id="SSF52540">
    <property type="entry name" value="P-loop containing nucleoside triphosphate hydrolases"/>
    <property type="match status" value="1"/>
</dbReference>
<reference evidence="4 5" key="1">
    <citation type="submission" date="2017-06" db="EMBL/GenBank/DDBJ databases">
        <title>Genome sequencing of cyanobaciteial culture collection at National Institute for Environmental Studies (NIES).</title>
        <authorList>
            <person name="Hirose Y."/>
            <person name="Shimura Y."/>
            <person name="Fujisawa T."/>
            <person name="Nakamura Y."/>
            <person name="Kawachi M."/>
        </authorList>
    </citation>
    <scope>NUCLEOTIDE SEQUENCE [LARGE SCALE GENOMIC DNA]</scope>
    <source>
        <strain evidence="4 5">NIES-806</strain>
    </source>
</reference>
<keyword evidence="2" id="KW-0472">Membrane</keyword>
<feature type="domain" description="GUN4-like" evidence="3">
    <location>
        <begin position="691"/>
        <end position="809"/>
    </location>
</feature>
<evidence type="ECO:0000313" key="5">
    <source>
        <dbReference type="Proteomes" id="UP000218702"/>
    </source>
</evidence>
<dbReference type="EMBL" id="AP018316">
    <property type="protein sequence ID" value="BAZ84546.1"/>
    <property type="molecule type" value="Genomic_DNA"/>
</dbReference>
<dbReference type="PANTHER" id="PTHR34800">
    <property type="entry name" value="TETRAPYRROLE-BINDING PROTEIN, CHLOROPLASTIC"/>
    <property type="match status" value="1"/>
</dbReference>
<dbReference type="Pfam" id="PF05419">
    <property type="entry name" value="GUN4"/>
    <property type="match status" value="1"/>
</dbReference>
<evidence type="ECO:0000256" key="2">
    <source>
        <dbReference type="SAM" id="Phobius"/>
    </source>
</evidence>
<dbReference type="SUPFAM" id="SSF140869">
    <property type="entry name" value="GUN4-like"/>
    <property type="match status" value="1"/>
</dbReference>
<dbReference type="InterPro" id="IPR027417">
    <property type="entry name" value="P-loop_NTPase"/>
</dbReference>
<accession>A0A1Z4UZ66</accession>
<sequence length="850" mass="97898">MENIDSVNYEYQVGGSLPASAPTYVTRKADNELYQAIKKGEFCYVLNSRQMGKSSLRVQTMKRLKEVDGFACAAIDLTDIGSANITPLQWYAGIINELINTFELNEKCDIDSWWDKYDQESLSAVNFFGNFLRDILLKYVESNIVIFIDEIDSIISLKFNVDDFFALIRSFYNRRVDNIEYNRLSFVLLGVATPSDLIQDKTRTPFNIGYGVELTGFTFPESQALAKGLSVKTNQPEKLLELILNWTGGQPFLTQKVCNLVLNDPHQPPLESGEYAEWLENLIRTNIIENWQAKDDPEHLRTIERRILIDEQMAGELLDIYQKIYQQGEVISQNTGEEGKLQLSGLVVKRNNHLQVYNPIYREVFNQQWIDNQLAALRPYSEAFRAWYNSGCQDSSWLLRGNALKTAEVWAESKNVSFQDKQFLAASRKQEIEEEIIEKEKEAELKRERKEKEAAERTRIIEEEARKKAEKQLKTGGLVLSISVVFAVVFGITAFIAKQNIEKMEQNVSKIRELSAVASQLQQTGQNNEANQFLNIAGLVLQDKIKNQELKEALLDSSLVSGYESLKTEEKKNTELESQYNKAKEDLNKSFEKLPKENNFDKNDSSYLATLVYIYYVKGKLGKSLNNYKIASDKYNLLKSQLKSSNTNLFKLDLNILYNGNADIVASLYRQLNDLDKSNTVYYESLKTHLLNELDYLMKENRWKDAALKHDQFLFISAKKEKELSLRDYDIKNFQCKDLKEVDKLWVTNSKGKFGYSVQKRIYLETGNSLDFDWEKGSIFHTTEYKSFAKRVGWDRNGVTFRIKVGGEWKSYGEVVLDERMDSFVNGSLPIDYGSTFLVRFVECSRSGFL</sequence>
<proteinExistence type="predicted"/>
<organism evidence="4 5">
    <name type="scientific">Dolichospermum compactum NIES-806</name>
    <dbReference type="NCBI Taxonomy" id="1973481"/>
    <lineage>
        <taxon>Bacteria</taxon>
        <taxon>Bacillati</taxon>
        <taxon>Cyanobacteriota</taxon>
        <taxon>Cyanophyceae</taxon>
        <taxon>Nostocales</taxon>
        <taxon>Aphanizomenonaceae</taxon>
        <taxon>Dolichospermum</taxon>
        <taxon>Dolichospermum compactum</taxon>
    </lineage>
</organism>
<keyword evidence="5" id="KW-1185">Reference proteome</keyword>
<dbReference type="RefSeq" id="WP_096664143.1">
    <property type="nucleotide sequence ID" value="NZ_AP018316.1"/>
</dbReference>
<dbReference type="Gene3D" id="1.10.10.1770">
    <property type="entry name" value="Gun4-like"/>
    <property type="match status" value="1"/>
</dbReference>
<gene>
    <name evidence="4" type="ORF">NIES806_07360</name>
</gene>
<dbReference type="InterPro" id="IPR008629">
    <property type="entry name" value="GUN4-like"/>
</dbReference>
<dbReference type="InterPro" id="IPR037215">
    <property type="entry name" value="GUN4-like_sf"/>
</dbReference>
<feature type="coiled-coil region" evidence="1">
    <location>
        <begin position="429"/>
        <end position="472"/>
    </location>
</feature>
<dbReference type="Gene3D" id="3.40.50.300">
    <property type="entry name" value="P-loop containing nucleotide triphosphate hydrolases"/>
    <property type="match status" value="1"/>
</dbReference>
<evidence type="ECO:0000259" key="3">
    <source>
        <dbReference type="Pfam" id="PF05419"/>
    </source>
</evidence>